<dbReference type="GO" id="GO:0005634">
    <property type="term" value="C:nucleus"/>
    <property type="evidence" value="ECO:0007669"/>
    <property type="project" value="UniProtKB-SubCell"/>
</dbReference>
<evidence type="ECO:0000256" key="4">
    <source>
        <dbReference type="SAM" id="MobiDB-lite"/>
    </source>
</evidence>
<feature type="compositionally biased region" description="Basic and acidic residues" evidence="4">
    <location>
        <begin position="563"/>
        <end position="582"/>
    </location>
</feature>
<dbReference type="Pfam" id="PF00250">
    <property type="entry name" value="Forkhead"/>
    <property type="match status" value="1"/>
</dbReference>
<feature type="compositionally biased region" description="Acidic residues" evidence="4">
    <location>
        <begin position="440"/>
        <end position="449"/>
    </location>
</feature>
<keyword evidence="2 3" id="KW-0539">Nucleus</keyword>
<evidence type="ECO:0000313" key="6">
    <source>
        <dbReference type="EMBL" id="KAK5107714.1"/>
    </source>
</evidence>
<feature type="region of interest" description="Disordered" evidence="4">
    <location>
        <begin position="949"/>
        <end position="1059"/>
    </location>
</feature>
<sequence length="1305" mass="140555">MESPQAATLPAASHLYTGNGMMGMTEHDVNNVDGLDLFGHYNISQETALPTTLQRQNEVLANAVRNVSGPSLEHPQDTKAEQPDNEELQPQASPASTRQVAAAEALATFQTADEPVWSGLHGPAAGQWGDLGFDAGEPFVYNNLVDDGQPPIEDWRSTFEDGEQDDLEAMAKLKFPDGDYFVHHTCIRLGRDKDAHREWQKSCRSMRRQERQAETALHQYAQEPSQPSHPDDADAADEPLSSSSQSLEGRPAPGLPSNYSEPGGIVSYRGADTTQDDIDRALKRRRRNLIREYSESSNSIVPANLDATSMRNGGTYGQGALEIGEEWDEEAYFVPVHPPDLSNITSISRSHVIIRYDRNEEVWKLLVEGVRMGFNDEELTRGDIRTLEHMDTFEFAGIDITFMLPLEDDDDSIGPTSGVFADTNGSDVGTSPVRHLSNAFDDEDDDDEDVKPLASAKKRPTIKLSSTKKLKKADAADGIGEETAASKTQSPEAIKRAGKGKKRKIDKESAPPEGELPDPEIEQPMEPSQPVDLKGTGLEHVAPEDLPQRRSGPGRPPANGRVSKRDVASVNRLTKELQKRGEPLPPYADMLERVRMETKIRDAQNKAQAKGQPITDMPMQSIERDVNSLPYPRPMPPPAMVGEHSASAAPLDQVKEAPPKPSRLAKSMSPLPLLDGYSHEELQKPGITCQVQLNNILTKIGPAELPQIYHEMQKNYPYYRTTGTNGWQSSVRHNLQQFERFRAEGKNGKGKIWSIDENVPIDKERGKKRRTPPLKTPAPAMQQLPNGQWVPVQSSYPQTGLGGSSNYAGGQYPAQYAPGMQPPPGYGPYGQHQPHPNQHTQGQYAQQQAHQQPSPAAQAASALDPALQEVVLQIVSFRTEYLAGFTVDSEAYKFHEKLFTRICNEKSDQYHGLKKKDDAEAEPESTDAQERFVQGRLKVIFEAAEKKRLAEGEARKAREAASSSGGQLINGPVSVPYGSAPSPAQHQRSVGSAPHLPQSSSAAPAPQQTQVNQVANSIVPPTMTTASGQSMLSQSAATGSPSNAPTSASSITAQPLYQPPRSTTATYAAIPQQPMPHHSQSQPAGRAPPSMSIAAPPPAPYHTPGAGWPVTASTAVPTQALHQHPGAILSVTNSLPAGGSISPQTQYQPAAPISNGPSASPVAPPRAQQTVLPPTRPDSNGPMSGTSTQYQAPSLTTPTLKAAWPTSAPAAGLAREAPPGNIPTMKGPTYAVSSNTAPLTTSPHPSTAGAQQPLGLPSKTTSSVVVSAVPSPAMPAPAAVGTKRAAEGETARDTEQEAKRMKTQA</sequence>
<feature type="compositionally biased region" description="Polar residues" evidence="4">
    <location>
        <begin position="1139"/>
        <end position="1148"/>
    </location>
</feature>
<evidence type="ECO:0000259" key="5">
    <source>
        <dbReference type="PROSITE" id="PS50039"/>
    </source>
</evidence>
<feature type="compositionally biased region" description="Low complexity" evidence="4">
    <location>
        <begin position="992"/>
        <end position="1010"/>
    </location>
</feature>
<reference evidence="6" key="1">
    <citation type="submission" date="2023-08" db="EMBL/GenBank/DDBJ databases">
        <title>Black Yeasts Isolated from many extreme environments.</title>
        <authorList>
            <person name="Coleine C."/>
            <person name="Stajich J.E."/>
            <person name="Selbmann L."/>
        </authorList>
    </citation>
    <scope>NUCLEOTIDE SEQUENCE</scope>
    <source>
        <strain evidence="6">CCFEE 5401</strain>
    </source>
</reference>
<dbReference type="InterPro" id="IPR030456">
    <property type="entry name" value="TF_fork_head_CS_2"/>
</dbReference>
<dbReference type="SUPFAM" id="SSF46785">
    <property type="entry name" value="Winged helix' DNA-binding domain"/>
    <property type="match status" value="1"/>
</dbReference>
<dbReference type="GO" id="GO:0060962">
    <property type="term" value="P:regulation of ribosomal protein gene transcription by RNA polymerase II"/>
    <property type="evidence" value="ECO:0007669"/>
    <property type="project" value="InterPro"/>
</dbReference>
<feature type="domain" description="Fork-head" evidence="5">
    <location>
        <begin position="705"/>
        <end position="770"/>
    </location>
</feature>
<evidence type="ECO:0000313" key="7">
    <source>
        <dbReference type="Proteomes" id="UP001310890"/>
    </source>
</evidence>
<feature type="region of interest" description="Disordered" evidence="4">
    <location>
        <begin position="1139"/>
        <end position="1192"/>
    </location>
</feature>
<keyword evidence="1 3" id="KW-0238">DNA-binding</keyword>
<dbReference type="PANTHER" id="PTHR21712:SF29">
    <property type="entry name" value="PRE-RRNA-PROCESSING PROTEIN FHL1"/>
    <property type="match status" value="1"/>
</dbReference>
<feature type="compositionally biased region" description="Polar residues" evidence="4">
    <location>
        <begin position="783"/>
        <end position="808"/>
    </location>
</feature>
<feature type="region of interest" description="Disordered" evidence="4">
    <location>
        <begin position="754"/>
        <end position="861"/>
    </location>
</feature>
<feature type="region of interest" description="Disordered" evidence="4">
    <location>
        <begin position="413"/>
        <end position="589"/>
    </location>
</feature>
<feature type="compositionally biased region" description="Polar residues" evidence="4">
    <location>
        <begin position="1022"/>
        <end position="1059"/>
    </location>
</feature>
<dbReference type="InterPro" id="IPR001766">
    <property type="entry name" value="Fork_head_dom"/>
</dbReference>
<feature type="region of interest" description="Disordered" evidence="4">
    <location>
        <begin position="1211"/>
        <end position="1305"/>
    </location>
</feature>
<dbReference type="PROSITE" id="PS00658">
    <property type="entry name" value="FORK_HEAD_2"/>
    <property type="match status" value="1"/>
</dbReference>
<feature type="compositionally biased region" description="Basic residues" evidence="4">
    <location>
        <begin position="456"/>
        <end position="471"/>
    </location>
</feature>
<feature type="region of interest" description="Disordered" evidence="4">
    <location>
        <begin position="219"/>
        <end position="272"/>
    </location>
</feature>
<dbReference type="GO" id="GO:0043565">
    <property type="term" value="F:sequence-specific DNA binding"/>
    <property type="evidence" value="ECO:0007669"/>
    <property type="project" value="InterPro"/>
</dbReference>
<protein>
    <recommendedName>
        <fullName evidence="5">Fork-head domain-containing protein</fullName>
    </recommendedName>
</protein>
<dbReference type="InterPro" id="IPR036390">
    <property type="entry name" value="WH_DNA-bd_sf"/>
</dbReference>
<evidence type="ECO:0000256" key="3">
    <source>
        <dbReference type="PROSITE-ProRule" id="PRU00089"/>
    </source>
</evidence>
<proteinExistence type="predicted"/>
<feature type="compositionally biased region" description="Polar residues" evidence="4">
    <location>
        <begin position="1167"/>
        <end position="1192"/>
    </location>
</feature>
<comment type="caution">
    <text evidence="6">The sequence shown here is derived from an EMBL/GenBank/DDBJ whole genome shotgun (WGS) entry which is preliminary data.</text>
</comment>
<dbReference type="EMBL" id="JAVRRL010000109">
    <property type="protein sequence ID" value="KAK5107714.1"/>
    <property type="molecule type" value="Genomic_DNA"/>
</dbReference>
<feature type="compositionally biased region" description="Basic and acidic residues" evidence="4">
    <location>
        <begin position="949"/>
        <end position="959"/>
    </location>
</feature>
<feature type="DNA-binding region" description="Fork-head" evidence="3">
    <location>
        <begin position="705"/>
        <end position="770"/>
    </location>
</feature>
<dbReference type="PANTHER" id="PTHR21712">
    <property type="entry name" value="PRE-RRNA-PROCESSING PROTEIN FHL1"/>
    <property type="match status" value="1"/>
</dbReference>
<comment type="subcellular location">
    <subcellularLocation>
        <location evidence="3">Nucleus</location>
    </subcellularLocation>
</comment>
<feature type="region of interest" description="Disordered" evidence="4">
    <location>
        <begin position="1073"/>
        <end position="1106"/>
    </location>
</feature>
<feature type="compositionally biased region" description="Low complexity" evidence="4">
    <location>
        <begin position="1073"/>
        <end position="1094"/>
    </location>
</feature>
<dbReference type="InterPro" id="IPR036388">
    <property type="entry name" value="WH-like_DNA-bd_sf"/>
</dbReference>
<dbReference type="Gene3D" id="1.10.10.10">
    <property type="entry name" value="Winged helix-like DNA-binding domain superfamily/Winged helix DNA-binding domain"/>
    <property type="match status" value="1"/>
</dbReference>
<dbReference type="PROSITE" id="PS50039">
    <property type="entry name" value="FORK_HEAD_3"/>
    <property type="match status" value="1"/>
</dbReference>
<dbReference type="SMART" id="SM00339">
    <property type="entry name" value="FH"/>
    <property type="match status" value="1"/>
</dbReference>
<feature type="compositionally biased region" description="Basic and acidic residues" evidence="4">
    <location>
        <begin position="908"/>
        <end position="918"/>
    </location>
</feature>
<dbReference type="Proteomes" id="UP001310890">
    <property type="component" value="Unassembled WGS sequence"/>
</dbReference>
<accession>A0AAN7T8X5</accession>
<organism evidence="6 7">
    <name type="scientific">Meristemomyces frigidus</name>
    <dbReference type="NCBI Taxonomy" id="1508187"/>
    <lineage>
        <taxon>Eukaryota</taxon>
        <taxon>Fungi</taxon>
        <taxon>Dikarya</taxon>
        <taxon>Ascomycota</taxon>
        <taxon>Pezizomycotina</taxon>
        <taxon>Dothideomycetes</taxon>
        <taxon>Dothideomycetidae</taxon>
        <taxon>Mycosphaerellales</taxon>
        <taxon>Teratosphaeriaceae</taxon>
        <taxon>Meristemomyces</taxon>
    </lineage>
</organism>
<name>A0AAN7T8X5_9PEZI</name>
<feature type="compositionally biased region" description="Low complexity" evidence="4">
    <location>
        <begin position="829"/>
        <end position="861"/>
    </location>
</feature>
<feature type="compositionally biased region" description="Polar residues" evidence="4">
    <location>
        <begin position="1231"/>
        <end position="1250"/>
    </location>
</feature>
<feature type="region of interest" description="Disordered" evidence="4">
    <location>
        <begin position="636"/>
        <end position="664"/>
    </location>
</feature>
<gene>
    <name evidence="6" type="ORF">LTR62_000736</name>
</gene>
<feature type="region of interest" description="Disordered" evidence="4">
    <location>
        <begin position="908"/>
        <end position="929"/>
    </location>
</feature>
<feature type="region of interest" description="Disordered" evidence="4">
    <location>
        <begin position="67"/>
        <end position="96"/>
    </location>
</feature>
<dbReference type="InterPro" id="IPR045178">
    <property type="entry name" value="Fhl1/FHA1"/>
</dbReference>
<feature type="compositionally biased region" description="Basic and acidic residues" evidence="4">
    <location>
        <begin position="1284"/>
        <end position="1305"/>
    </location>
</feature>
<feature type="compositionally biased region" description="Low complexity" evidence="4">
    <location>
        <begin position="1257"/>
        <end position="1280"/>
    </location>
</feature>
<evidence type="ECO:0000256" key="2">
    <source>
        <dbReference type="ARBA" id="ARBA00023242"/>
    </source>
</evidence>
<evidence type="ECO:0000256" key="1">
    <source>
        <dbReference type="ARBA" id="ARBA00023125"/>
    </source>
</evidence>
<dbReference type="GO" id="GO:0003700">
    <property type="term" value="F:DNA-binding transcription factor activity"/>
    <property type="evidence" value="ECO:0007669"/>
    <property type="project" value="InterPro"/>
</dbReference>